<reference evidence="6 7" key="1">
    <citation type="submission" date="2024-04" db="EMBL/GenBank/DDBJ databases">
        <title>Defined microbial consortia suppress multidrug-resistant proinflammatory Enterobacteriaceae via ecological control.</title>
        <authorList>
            <person name="Furuichi M."/>
            <person name="Kawaguchi T."/>
            <person name="Pust M."/>
            <person name="Yasuma K."/>
            <person name="Plichta D."/>
            <person name="Hasegawa N."/>
            <person name="Ohya T."/>
            <person name="Bhattarai S."/>
            <person name="Sasajima S."/>
            <person name="Aoto Y."/>
            <person name="Tuganbaev T."/>
            <person name="Yaginuma M."/>
            <person name="Ueda M."/>
            <person name="Okahashi N."/>
            <person name="Amafuji K."/>
            <person name="Kiridooshi Y."/>
            <person name="Sugita K."/>
            <person name="Strazar M."/>
            <person name="Skelly A."/>
            <person name="Suda W."/>
            <person name="Hattori M."/>
            <person name="Nakamoto N."/>
            <person name="Caballero S."/>
            <person name="Norman J."/>
            <person name="Olle B."/>
            <person name="Tanoue T."/>
            <person name="Arita M."/>
            <person name="Bucci V."/>
            <person name="Atarashi K."/>
            <person name="Xavier R."/>
            <person name="Honda K."/>
        </authorList>
    </citation>
    <scope>NUCLEOTIDE SEQUENCE [LARGE SCALE GENOMIC DNA]</scope>
    <source>
        <strain evidence="7">f13</strain>
    </source>
</reference>
<dbReference type="SUPFAM" id="SSF50129">
    <property type="entry name" value="GroES-like"/>
    <property type="match status" value="1"/>
</dbReference>
<proteinExistence type="inferred from homology"/>
<keyword evidence="1 4" id="KW-0479">Metal-binding</keyword>
<dbReference type="RefSeq" id="WP_390469608.1">
    <property type="nucleotide sequence ID" value="NZ_BAABXL010000001.1"/>
</dbReference>
<gene>
    <name evidence="6" type="ORF">F130042H8_16390</name>
</gene>
<dbReference type="Gene3D" id="3.90.180.10">
    <property type="entry name" value="Medium-chain alcohol dehydrogenases, catalytic domain"/>
    <property type="match status" value="1"/>
</dbReference>
<dbReference type="Pfam" id="PF08240">
    <property type="entry name" value="ADH_N"/>
    <property type="match status" value="1"/>
</dbReference>
<organism evidence="6 7">
    <name type="scientific">Enterocloster alcoholdehydrogenati</name>
    <dbReference type="NCBI Taxonomy" id="2547410"/>
    <lineage>
        <taxon>Bacteria</taxon>
        <taxon>Bacillati</taxon>
        <taxon>Bacillota</taxon>
        <taxon>Clostridia</taxon>
        <taxon>Lachnospirales</taxon>
        <taxon>Lachnospiraceae</taxon>
        <taxon>Enterocloster</taxon>
    </lineage>
</organism>
<dbReference type="PROSITE" id="PS00059">
    <property type="entry name" value="ADH_ZINC"/>
    <property type="match status" value="1"/>
</dbReference>
<comment type="cofactor">
    <cofactor evidence="4">
        <name>Zn(2+)</name>
        <dbReference type="ChEBI" id="CHEBI:29105"/>
    </cofactor>
</comment>
<dbReference type="InterPro" id="IPR036291">
    <property type="entry name" value="NAD(P)-bd_dom_sf"/>
</dbReference>
<feature type="domain" description="Enoyl reductase (ER)" evidence="5">
    <location>
        <begin position="14"/>
        <end position="350"/>
    </location>
</feature>
<dbReference type="PANTHER" id="PTHR43401:SF2">
    <property type="entry name" value="L-THREONINE 3-DEHYDROGENASE"/>
    <property type="match status" value="1"/>
</dbReference>
<evidence type="ECO:0000256" key="1">
    <source>
        <dbReference type="ARBA" id="ARBA00022723"/>
    </source>
</evidence>
<dbReference type="EMBL" id="BAABXL010000001">
    <property type="protein sequence ID" value="GAA6268579.1"/>
    <property type="molecule type" value="Genomic_DNA"/>
</dbReference>
<dbReference type="CDD" id="cd08236">
    <property type="entry name" value="sugar_DH"/>
    <property type="match status" value="1"/>
</dbReference>
<dbReference type="InterPro" id="IPR013154">
    <property type="entry name" value="ADH-like_N"/>
</dbReference>
<evidence type="ECO:0000259" key="5">
    <source>
        <dbReference type="SMART" id="SM00829"/>
    </source>
</evidence>
<keyword evidence="2 4" id="KW-0862">Zinc</keyword>
<dbReference type="SMART" id="SM00829">
    <property type="entry name" value="PKS_ER"/>
    <property type="match status" value="1"/>
</dbReference>
<dbReference type="Pfam" id="PF00107">
    <property type="entry name" value="ADH_zinc_N"/>
    <property type="match status" value="1"/>
</dbReference>
<dbReference type="PANTHER" id="PTHR43401">
    <property type="entry name" value="L-THREONINE 3-DEHYDROGENASE"/>
    <property type="match status" value="1"/>
</dbReference>
<dbReference type="InterPro" id="IPR050129">
    <property type="entry name" value="Zn_alcohol_dh"/>
</dbReference>
<comment type="similarity">
    <text evidence="4">Belongs to the zinc-containing alcohol dehydrogenase family.</text>
</comment>
<dbReference type="Gene3D" id="3.40.50.720">
    <property type="entry name" value="NAD(P)-binding Rossmann-like Domain"/>
    <property type="match status" value="1"/>
</dbReference>
<dbReference type="Proteomes" id="UP001600894">
    <property type="component" value="Unassembled WGS sequence"/>
</dbReference>
<evidence type="ECO:0000313" key="7">
    <source>
        <dbReference type="Proteomes" id="UP001600894"/>
    </source>
</evidence>
<accession>A0ABQ0AX28</accession>
<protein>
    <submittedName>
        <fullName evidence="6">Galactitol-1-phosphate 5-dehydrogenase</fullName>
    </submittedName>
</protein>
<evidence type="ECO:0000256" key="2">
    <source>
        <dbReference type="ARBA" id="ARBA00022833"/>
    </source>
</evidence>
<dbReference type="InterPro" id="IPR002328">
    <property type="entry name" value="ADH_Zn_CS"/>
</dbReference>
<sequence>MKETMKAYVLEGPGRLCFKDVPVPEPRPDEVLIKVMAAGICGSDIPRICRTGAHRHPLIPGHEFAGIVERTGSEVSEHWIGKRVGVFPLKPCFSCSCCRKGQYELCREYDYLGSRCDGGFGEYTAVPEWNLIELPDMVSFEQAAMLEPMAVAVHNIRRIGLKKEETALVLGLGTIGLCHLLFLMEAGQEQILAVGNRALQKRLAKEAGLPEEAYMDSKQRDIISWVMEQTGGAGADASFECVGRPQTAVAAVDSLGAGGRAALVGNPSSDILFPAEVYGKLLRKQLTVKGSWNSSFCHHREDDWHYVLERVSQNRVAPQRLITHRLPFEELEKGICIMRDKTEEYVKIMLMGNE</sequence>
<evidence type="ECO:0000256" key="4">
    <source>
        <dbReference type="RuleBase" id="RU361277"/>
    </source>
</evidence>
<evidence type="ECO:0000256" key="3">
    <source>
        <dbReference type="ARBA" id="ARBA00023002"/>
    </source>
</evidence>
<name>A0ABQ0AX28_9FIRM</name>
<comment type="caution">
    <text evidence="6">The sequence shown here is derived from an EMBL/GenBank/DDBJ whole genome shotgun (WGS) entry which is preliminary data.</text>
</comment>
<dbReference type="SUPFAM" id="SSF51735">
    <property type="entry name" value="NAD(P)-binding Rossmann-fold domains"/>
    <property type="match status" value="1"/>
</dbReference>
<dbReference type="InterPro" id="IPR011032">
    <property type="entry name" value="GroES-like_sf"/>
</dbReference>
<keyword evidence="7" id="KW-1185">Reference proteome</keyword>
<dbReference type="InterPro" id="IPR013149">
    <property type="entry name" value="ADH-like_C"/>
</dbReference>
<keyword evidence="3" id="KW-0560">Oxidoreductase</keyword>
<dbReference type="InterPro" id="IPR020843">
    <property type="entry name" value="ER"/>
</dbReference>
<evidence type="ECO:0000313" key="6">
    <source>
        <dbReference type="EMBL" id="GAA6268579.1"/>
    </source>
</evidence>